<keyword evidence="3" id="KW-1185">Reference proteome</keyword>
<accession>A0ABT2V1P4</accession>
<feature type="domain" description="IrrE N-terminal-like" evidence="1">
    <location>
        <begin position="51"/>
        <end position="120"/>
    </location>
</feature>
<dbReference type="Pfam" id="PF06114">
    <property type="entry name" value="Peptidase_M78"/>
    <property type="match status" value="1"/>
</dbReference>
<dbReference type="RefSeq" id="WP_158359554.1">
    <property type="nucleotide sequence ID" value="NZ_JAOQJF010000029.1"/>
</dbReference>
<gene>
    <name evidence="2" type="ORF">OCV69_12800</name>
</gene>
<dbReference type="Proteomes" id="UP001652395">
    <property type="component" value="Unassembled WGS sequence"/>
</dbReference>
<evidence type="ECO:0000313" key="3">
    <source>
        <dbReference type="Proteomes" id="UP001652395"/>
    </source>
</evidence>
<dbReference type="Gene3D" id="1.10.10.2910">
    <property type="match status" value="1"/>
</dbReference>
<evidence type="ECO:0000259" key="1">
    <source>
        <dbReference type="Pfam" id="PF06114"/>
    </source>
</evidence>
<dbReference type="InterPro" id="IPR010359">
    <property type="entry name" value="IrrE_HExxH"/>
</dbReference>
<sequence>MGDVERVKRMVASCIRKFGTTDPFEIADQLGVLYQIGNLKCDGCYMFLKNHRYIFLSSVLNRQELILVMAHELGHALLDRKSNCYFIRNKTFLLNSKLERRANLFAAYLLISDEMISEYKECTIEQFCQGTGYPKELVELRLKQPTAF</sequence>
<dbReference type="EMBL" id="JAOQJF010000029">
    <property type="protein sequence ID" value="MCU6800798.1"/>
    <property type="molecule type" value="Genomic_DNA"/>
</dbReference>
<protein>
    <submittedName>
        <fullName evidence="2">ImmA/IrrE family metallo-endopeptidase</fullName>
    </submittedName>
</protein>
<reference evidence="2 3" key="1">
    <citation type="journal article" date="2021" name="ISME Commun">
        <title>Automated analysis of genomic sequences facilitates high-throughput and comprehensive description of bacteria.</title>
        <authorList>
            <person name="Hitch T.C.A."/>
        </authorList>
    </citation>
    <scope>NUCLEOTIDE SEQUENCE [LARGE SCALE GENOMIC DNA]</scope>
    <source>
        <strain evidence="3">f_CCE</strain>
    </source>
</reference>
<proteinExistence type="predicted"/>
<evidence type="ECO:0000313" key="2">
    <source>
        <dbReference type="EMBL" id="MCU6800798.1"/>
    </source>
</evidence>
<organism evidence="2 3">
    <name type="scientific">Alitiscatomonas aceti</name>
    <dbReference type="NCBI Taxonomy" id="2981724"/>
    <lineage>
        <taxon>Bacteria</taxon>
        <taxon>Bacillati</taxon>
        <taxon>Bacillota</taxon>
        <taxon>Clostridia</taxon>
        <taxon>Lachnospirales</taxon>
        <taxon>Lachnospiraceae</taxon>
        <taxon>Alitiscatomonas</taxon>
    </lineage>
</organism>
<comment type="caution">
    <text evidence="2">The sequence shown here is derived from an EMBL/GenBank/DDBJ whole genome shotgun (WGS) entry which is preliminary data.</text>
</comment>
<name>A0ABT2V1P4_9FIRM</name>